<gene>
    <name evidence="1" type="ORF">PISMIDRAFT_689333</name>
</gene>
<sequence length="92" mass="10204">MHNQLNAMWQKARILKSLGQPLDDSLIAIAMVISLPPSYATLRTILMSSNDKLSIDSIISQVLVEEKSQQLASSGQSALVARTLQKERAQRR</sequence>
<keyword evidence="2" id="KW-1185">Reference proteome</keyword>
<dbReference type="HOGENOM" id="CLU_187051_0_0_1"/>
<proteinExistence type="predicted"/>
<reference evidence="2" key="2">
    <citation type="submission" date="2015-01" db="EMBL/GenBank/DDBJ databases">
        <title>Evolutionary Origins and Diversification of the Mycorrhizal Mutualists.</title>
        <authorList>
            <consortium name="DOE Joint Genome Institute"/>
            <consortium name="Mycorrhizal Genomics Consortium"/>
            <person name="Kohler A."/>
            <person name="Kuo A."/>
            <person name="Nagy L.G."/>
            <person name="Floudas D."/>
            <person name="Copeland A."/>
            <person name="Barry K.W."/>
            <person name="Cichocki N."/>
            <person name="Veneault-Fourrey C."/>
            <person name="LaButti K."/>
            <person name="Lindquist E.A."/>
            <person name="Lipzen A."/>
            <person name="Lundell T."/>
            <person name="Morin E."/>
            <person name="Murat C."/>
            <person name="Riley R."/>
            <person name="Ohm R."/>
            <person name="Sun H."/>
            <person name="Tunlid A."/>
            <person name="Henrissat B."/>
            <person name="Grigoriev I.V."/>
            <person name="Hibbett D.S."/>
            <person name="Martin F."/>
        </authorList>
    </citation>
    <scope>NUCLEOTIDE SEQUENCE [LARGE SCALE GENOMIC DNA]</scope>
    <source>
        <strain evidence="2">441</strain>
    </source>
</reference>
<dbReference type="Pfam" id="PF14223">
    <property type="entry name" value="Retrotran_gag_2"/>
    <property type="match status" value="1"/>
</dbReference>
<dbReference type="EMBL" id="KN834069">
    <property type="protein sequence ID" value="KIK12579.1"/>
    <property type="molecule type" value="Genomic_DNA"/>
</dbReference>
<dbReference type="Proteomes" id="UP000054018">
    <property type="component" value="Unassembled WGS sequence"/>
</dbReference>
<name>A0A0C9YF90_9AGAM</name>
<evidence type="ECO:0000313" key="2">
    <source>
        <dbReference type="Proteomes" id="UP000054018"/>
    </source>
</evidence>
<dbReference type="AlphaFoldDB" id="A0A0C9YF90"/>
<organism evidence="1 2">
    <name type="scientific">Pisolithus microcarpus 441</name>
    <dbReference type="NCBI Taxonomy" id="765257"/>
    <lineage>
        <taxon>Eukaryota</taxon>
        <taxon>Fungi</taxon>
        <taxon>Dikarya</taxon>
        <taxon>Basidiomycota</taxon>
        <taxon>Agaricomycotina</taxon>
        <taxon>Agaricomycetes</taxon>
        <taxon>Agaricomycetidae</taxon>
        <taxon>Boletales</taxon>
        <taxon>Sclerodermatineae</taxon>
        <taxon>Pisolithaceae</taxon>
        <taxon>Pisolithus</taxon>
    </lineage>
</organism>
<protein>
    <submittedName>
        <fullName evidence="1">Uncharacterized protein</fullName>
    </submittedName>
</protein>
<accession>A0A0C9YF90</accession>
<reference evidence="1 2" key="1">
    <citation type="submission" date="2014-04" db="EMBL/GenBank/DDBJ databases">
        <authorList>
            <consortium name="DOE Joint Genome Institute"/>
            <person name="Kuo A."/>
            <person name="Kohler A."/>
            <person name="Costa M.D."/>
            <person name="Nagy L.G."/>
            <person name="Floudas D."/>
            <person name="Copeland A."/>
            <person name="Barry K.W."/>
            <person name="Cichocki N."/>
            <person name="Veneault-Fourrey C."/>
            <person name="LaButti K."/>
            <person name="Lindquist E.A."/>
            <person name="Lipzen A."/>
            <person name="Lundell T."/>
            <person name="Morin E."/>
            <person name="Murat C."/>
            <person name="Sun H."/>
            <person name="Tunlid A."/>
            <person name="Henrissat B."/>
            <person name="Grigoriev I.V."/>
            <person name="Hibbett D.S."/>
            <person name="Martin F."/>
            <person name="Nordberg H.P."/>
            <person name="Cantor M.N."/>
            <person name="Hua S.X."/>
        </authorList>
    </citation>
    <scope>NUCLEOTIDE SEQUENCE [LARGE SCALE GENOMIC DNA]</scope>
    <source>
        <strain evidence="1 2">441</strain>
    </source>
</reference>
<evidence type="ECO:0000313" key="1">
    <source>
        <dbReference type="EMBL" id="KIK12579.1"/>
    </source>
</evidence>
<dbReference type="OrthoDB" id="2684516at2759"/>